<organism evidence="1 2">
    <name type="scientific">Vagococcus elongatus</name>
    <dbReference type="NCBI Taxonomy" id="180344"/>
    <lineage>
        <taxon>Bacteria</taxon>
        <taxon>Bacillati</taxon>
        <taxon>Bacillota</taxon>
        <taxon>Bacilli</taxon>
        <taxon>Lactobacillales</taxon>
        <taxon>Enterococcaceae</taxon>
        <taxon>Vagococcus</taxon>
    </lineage>
</organism>
<accession>A0A430ASF7</accession>
<proteinExistence type="predicted"/>
<keyword evidence="2" id="KW-1185">Reference proteome</keyword>
<dbReference type="AlphaFoldDB" id="A0A430ASF7"/>
<gene>
    <name evidence="1" type="ORF">CBF29_08515</name>
</gene>
<evidence type="ECO:0000313" key="2">
    <source>
        <dbReference type="Proteomes" id="UP000287605"/>
    </source>
</evidence>
<dbReference type="EMBL" id="NGKA01000012">
    <property type="protein sequence ID" value="RSU10995.1"/>
    <property type="molecule type" value="Genomic_DNA"/>
</dbReference>
<dbReference type="OrthoDB" id="7173027at2"/>
<protein>
    <submittedName>
        <fullName evidence="1">Uncharacterized protein</fullName>
    </submittedName>
</protein>
<dbReference type="Proteomes" id="UP000287605">
    <property type="component" value="Unassembled WGS sequence"/>
</dbReference>
<name>A0A430ASF7_9ENTE</name>
<comment type="caution">
    <text evidence="1">The sequence shown here is derived from an EMBL/GenBank/DDBJ whole genome shotgun (WGS) entry which is preliminary data.</text>
</comment>
<evidence type="ECO:0000313" key="1">
    <source>
        <dbReference type="EMBL" id="RSU10995.1"/>
    </source>
</evidence>
<dbReference type="RefSeq" id="WP_126809320.1">
    <property type="nucleotide sequence ID" value="NZ_NGKA01000012.1"/>
</dbReference>
<reference evidence="1 2" key="1">
    <citation type="submission" date="2017-05" db="EMBL/GenBank/DDBJ databases">
        <title>Vagococcus spp. assemblies.</title>
        <authorList>
            <person name="Gulvik C.A."/>
        </authorList>
    </citation>
    <scope>NUCLEOTIDE SEQUENCE [LARGE SCALE GENOMIC DNA]</scope>
    <source>
        <strain evidence="1 2">CCUG 51432</strain>
    </source>
</reference>
<sequence length="174" mass="20779">MNKNNMETIITDSINSKSTFRVYFNYEENYYYYFPLQQNKEFFLGAEEIDFQINGFSIRRKQDIKSISDRDDLVNQILKNEHIFNEQLSPEIDISSWEKIFGSLKQRDKNIIIENEYSDFFWIGKIVSFTSESVNLLEFDADGIWEESPTSILYADITSVSFETRYIKYFSKYV</sequence>